<dbReference type="STRING" id="263475.AMD00_00605"/>
<dbReference type="PROSITE" id="PS51257">
    <property type="entry name" value="PROKAR_LIPOPROTEIN"/>
    <property type="match status" value="1"/>
</dbReference>
<evidence type="ECO:0000313" key="4">
    <source>
        <dbReference type="Proteomes" id="UP000036867"/>
    </source>
</evidence>
<accession>A0A0M0LJ94</accession>
<dbReference type="Pfam" id="PF16107">
    <property type="entry name" value="DUF4825"/>
    <property type="match status" value="1"/>
</dbReference>
<gene>
    <name evidence="3" type="ORF">AMD00_00605</name>
</gene>
<evidence type="ECO:0000313" key="3">
    <source>
        <dbReference type="EMBL" id="KOO51051.1"/>
    </source>
</evidence>
<dbReference type="OrthoDB" id="2352542at2"/>
<dbReference type="EMBL" id="LILB01000001">
    <property type="protein sequence ID" value="KOO51051.1"/>
    <property type="molecule type" value="Genomic_DNA"/>
</dbReference>
<dbReference type="RefSeq" id="WP_053415167.1">
    <property type="nucleotide sequence ID" value="NZ_LILB01000001.1"/>
</dbReference>
<dbReference type="InterPro" id="IPR032250">
    <property type="entry name" value="DUF4825"/>
</dbReference>
<dbReference type="Proteomes" id="UP000036867">
    <property type="component" value="Unassembled WGS sequence"/>
</dbReference>
<reference evidence="4" key="1">
    <citation type="submission" date="2015-08" db="EMBL/GenBank/DDBJ databases">
        <title>Fjat-10028 dsm 16317.</title>
        <authorList>
            <person name="Liu B."/>
            <person name="Wang J."/>
            <person name="Zhu Y."/>
            <person name="Liu G."/>
            <person name="Chen Q."/>
            <person name="Chen Z."/>
            <person name="Lan J."/>
            <person name="Che J."/>
            <person name="Ge C."/>
            <person name="Shi H."/>
            <person name="Pan Z."/>
            <person name="Liu X."/>
        </authorList>
    </citation>
    <scope>NUCLEOTIDE SEQUENCE [LARGE SCALE GENOMIC DNA]</scope>
    <source>
        <strain evidence="4">DSM 16317</strain>
    </source>
</reference>
<feature type="chain" id="PRO_5038981364" description="DUF4825 domain-containing protein" evidence="1">
    <location>
        <begin position="24"/>
        <end position="168"/>
    </location>
</feature>
<proteinExistence type="predicted"/>
<keyword evidence="1" id="KW-0732">Signal</keyword>
<sequence>MKQILKLSSFLLLVALIVSGCNSKSGSEEPLDVKFGYVGDLFKFKDAYVGNSSAVGNIVSRLESAEQFKGFELKTDEEPYGIILNYSVEESEQDYKGIVIYNATFLFTLIQNADWITFNFANEEYTITKEKLQNWYGEDFTGMQSEDEVKTFIQKHLDDENKVKQLFN</sequence>
<evidence type="ECO:0000256" key="1">
    <source>
        <dbReference type="SAM" id="SignalP"/>
    </source>
</evidence>
<dbReference type="GeneID" id="301134623"/>
<protein>
    <recommendedName>
        <fullName evidence="2">DUF4825 domain-containing protein</fullName>
    </recommendedName>
</protein>
<keyword evidence="4" id="KW-1185">Reference proteome</keyword>
<dbReference type="AlphaFoldDB" id="A0A0M0LJ94"/>
<dbReference type="PATRIC" id="fig|263475.3.peg.421"/>
<evidence type="ECO:0000259" key="2">
    <source>
        <dbReference type="Pfam" id="PF16107"/>
    </source>
</evidence>
<name>A0A0M0LJ94_9BACL</name>
<feature type="signal peptide" evidence="1">
    <location>
        <begin position="1"/>
        <end position="23"/>
    </location>
</feature>
<feature type="domain" description="DUF4825" evidence="2">
    <location>
        <begin position="41"/>
        <end position="126"/>
    </location>
</feature>
<comment type="caution">
    <text evidence="3">The sequence shown here is derived from an EMBL/GenBank/DDBJ whole genome shotgun (WGS) entry which is preliminary data.</text>
</comment>
<organism evidence="3 4">
    <name type="scientific">Viridibacillus arvi</name>
    <dbReference type="NCBI Taxonomy" id="263475"/>
    <lineage>
        <taxon>Bacteria</taxon>
        <taxon>Bacillati</taxon>
        <taxon>Bacillota</taxon>
        <taxon>Bacilli</taxon>
        <taxon>Bacillales</taxon>
        <taxon>Caryophanaceae</taxon>
        <taxon>Viridibacillus</taxon>
    </lineage>
</organism>